<evidence type="ECO:0000256" key="6">
    <source>
        <dbReference type="SAM" id="Phobius"/>
    </source>
</evidence>
<dbReference type="PROSITE" id="PS50850">
    <property type="entry name" value="MFS"/>
    <property type="match status" value="1"/>
</dbReference>
<dbReference type="GO" id="GO:0016020">
    <property type="term" value="C:membrane"/>
    <property type="evidence" value="ECO:0007669"/>
    <property type="project" value="UniProtKB-SubCell"/>
</dbReference>
<dbReference type="Proteomes" id="UP000192578">
    <property type="component" value="Unassembled WGS sequence"/>
</dbReference>
<accession>A0A1W0WQH2</accession>
<evidence type="ECO:0000256" key="5">
    <source>
        <dbReference type="ARBA" id="ARBA00023136"/>
    </source>
</evidence>
<feature type="transmembrane region" description="Helical" evidence="6">
    <location>
        <begin position="315"/>
        <end position="332"/>
    </location>
</feature>
<keyword evidence="2" id="KW-0813">Transport</keyword>
<dbReference type="InterPro" id="IPR011701">
    <property type="entry name" value="MFS"/>
</dbReference>
<keyword evidence="4 6" id="KW-1133">Transmembrane helix</keyword>
<dbReference type="AlphaFoldDB" id="A0A1W0WQH2"/>
<feature type="transmembrane region" description="Helical" evidence="6">
    <location>
        <begin position="55"/>
        <end position="75"/>
    </location>
</feature>
<feature type="transmembrane region" description="Helical" evidence="6">
    <location>
        <begin position="87"/>
        <end position="106"/>
    </location>
</feature>
<feature type="transmembrane region" description="Helical" evidence="6">
    <location>
        <begin position="194"/>
        <end position="212"/>
    </location>
</feature>
<dbReference type="InterPro" id="IPR036259">
    <property type="entry name" value="MFS_trans_sf"/>
</dbReference>
<name>A0A1W0WQH2_HYPEX</name>
<proteinExistence type="predicted"/>
<keyword evidence="3 6" id="KW-0812">Transmembrane</keyword>
<dbReference type="Gene3D" id="1.20.1250.20">
    <property type="entry name" value="MFS general substrate transporter like domains"/>
    <property type="match status" value="1"/>
</dbReference>
<dbReference type="PANTHER" id="PTHR23504:SF14">
    <property type="entry name" value="MAJOR FACILITATOR SUPERFAMILY DOMAIN-CONTAINING PROTEIN 9"/>
    <property type="match status" value="1"/>
</dbReference>
<sequence length="427" mass="46684">MMEHENNDPSPPVRNRRGTKSTLYVVYFVAFMDLFAVSMLTPLMRKQNLDLGSSYTTAGIIGSVYGATQLFSSPLVGDWSDRLGRTYVMSLTTFLTAIGYFILAASQWLPLVFLARAICGCFKHTQTLTKAYLADLDHHTEHEDNGRGGDLGNAPQRDRPTLGESFGPFMAISTSGFVIGPIVGGHVAELDSGFQIVCLTVVVIFLFNAVIIRHLPTINRPIHTTESGSPSPRAAITFRETVVDNYDIFLLQLLVSLSILIVRTNYVQHVHDNFGISIKWAGYLTSYQALLGVLGSSCVSSRIMNYSFCKHTPTLVLYTTILLSASVVGIAYTSNLTIYILSLTVLNFMTPFSRIANLRQLLERSESPAHHGALMGTGQSVGSLCRLSSSFLSGLAQDYAQHGPEMISVACTAAALGQILFMNRSSR</sequence>
<evidence type="ECO:0000256" key="2">
    <source>
        <dbReference type="ARBA" id="ARBA00022448"/>
    </source>
</evidence>
<feature type="transmembrane region" description="Helical" evidence="6">
    <location>
        <begin position="280"/>
        <end position="303"/>
    </location>
</feature>
<evidence type="ECO:0000256" key="3">
    <source>
        <dbReference type="ARBA" id="ARBA00022692"/>
    </source>
</evidence>
<dbReference type="EMBL" id="MTYJ01000060">
    <property type="protein sequence ID" value="OQV17455.1"/>
    <property type="molecule type" value="Genomic_DNA"/>
</dbReference>
<dbReference type="InterPro" id="IPR020846">
    <property type="entry name" value="MFS_dom"/>
</dbReference>
<protein>
    <submittedName>
        <fullName evidence="8">Major facilitator superfamily domain-containing protein 9</fullName>
    </submittedName>
</protein>
<evidence type="ECO:0000256" key="1">
    <source>
        <dbReference type="ARBA" id="ARBA00004141"/>
    </source>
</evidence>
<dbReference type="GO" id="GO:0022857">
    <property type="term" value="F:transmembrane transporter activity"/>
    <property type="evidence" value="ECO:0007669"/>
    <property type="project" value="InterPro"/>
</dbReference>
<comment type="subcellular location">
    <subcellularLocation>
        <location evidence="1">Membrane</location>
        <topology evidence="1">Multi-pass membrane protein</topology>
    </subcellularLocation>
</comment>
<reference evidence="9" key="1">
    <citation type="submission" date="2017-01" db="EMBL/GenBank/DDBJ databases">
        <title>Comparative genomics of anhydrobiosis in the tardigrade Hypsibius dujardini.</title>
        <authorList>
            <person name="Yoshida Y."/>
            <person name="Koutsovoulos G."/>
            <person name="Laetsch D."/>
            <person name="Stevens L."/>
            <person name="Kumar S."/>
            <person name="Horikawa D."/>
            <person name="Ishino K."/>
            <person name="Komine S."/>
            <person name="Tomita M."/>
            <person name="Blaxter M."/>
            <person name="Arakawa K."/>
        </authorList>
    </citation>
    <scope>NUCLEOTIDE SEQUENCE [LARGE SCALE GENOMIC DNA]</scope>
    <source>
        <strain evidence="9">Z151</strain>
    </source>
</reference>
<gene>
    <name evidence="8" type="ORF">BV898_08389</name>
</gene>
<dbReference type="SUPFAM" id="SSF103473">
    <property type="entry name" value="MFS general substrate transporter"/>
    <property type="match status" value="1"/>
</dbReference>
<organism evidence="8 9">
    <name type="scientific">Hypsibius exemplaris</name>
    <name type="common">Freshwater tardigrade</name>
    <dbReference type="NCBI Taxonomy" id="2072580"/>
    <lineage>
        <taxon>Eukaryota</taxon>
        <taxon>Metazoa</taxon>
        <taxon>Ecdysozoa</taxon>
        <taxon>Tardigrada</taxon>
        <taxon>Eutardigrada</taxon>
        <taxon>Parachela</taxon>
        <taxon>Hypsibioidea</taxon>
        <taxon>Hypsibiidae</taxon>
        <taxon>Hypsibius</taxon>
    </lineage>
</organism>
<evidence type="ECO:0000313" key="8">
    <source>
        <dbReference type="EMBL" id="OQV17455.1"/>
    </source>
</evidence>
<keyword evidence="5 6" id="KW-0472">Membrane</keyword>
<dbReference type="OrthoDB" id="10262656at2759"/>
<evidence type="ECO:0000259" key="7">
    <source>
        <dbReference type="PROSITE" id="PS50850"/>
    </source>
</evidence>
<evidence type="ECO:0000256" key="4">
    <source>
        <dbReference type="ARBA" id="ARBA00022989"/>
    </source>
</evidence>
<evidence type="ECO:0000313" key="9">
    <source>
        <dbReference type="Proteomes" id="UP000192578"/>
    </source>
</evidence>
<dbReference type="PANTHER" id="PTHR23504">
    <property type="entry name" value="MAJOR FACILITATOR SUPERFAMILY DOMAIN-CONTAINING PROTEIN 10"/>
    <property type="match status" value="1"/>
</dbReference>
<comment type="caution">
    <text evidence="8">The sequence shown here is derived from an EMBL/GenBank/DDBJ whole genome shotgun (WGS) entry which is preliminary data.</text>
</comment>
<dbReference type="Pfam" id="PF07690">
    <property type="entry name" value="MFS_1"/>
    <property type="match status" value="1"/>
</dbReference>
<feature type="transmembrane region" description="Helical" evidence="6">
    <location>
        <begin position="166"/>
        <end position="188"/>
    </location>
</feature>
<feature type="domain" description="Major facilitator superfamily (MFS) profile" evidence="7">
    <location>
        <begin position="22"/>
        <end position="427"/>
    </location>
</feature>
<feature type="transmembrane region" description="Helical" evidence="6">
    <location>
        <begin position="24"/>
        <end position="43"/>
    </location>
</feature>
<keyword evidence="9" id="KW-1185">Reference proteome</keyword>
<feature type="transmembrane region" description="Helical" evidence="6">
    <location>
        <begin position="248"/>
        <end position="268"/>
    </location>
</feature>